<protein>
    <submittedName>
        <fullName evidence="4">Short-chain dehydrogenase/reductase SDR</fullName>
    </submittedName>
</protein>
<keyword evidence="5" id="KW-1185">Reference proteome</keyword>
<dbReference type="InterPro" id="IPR036291">
    <property type="entry name" value="NAD(P)-bd_dom_sf"/>
</dbReference>
<sequence>MRADGLAGRTALITGAGSGIGRAVAVALAAAGARVIVAGRTAATLEQTVKLADEATAVWGGESLVRGQSWAPAVAAGAQAHIADVTDPAAVRALLVAVEREHGGLDIAVNNAGRPSWGPVARIAPAEWDAVLGVNLTGVWLCLQHELDLMRRSGGGAVVNIVSRLGIPTREENQNAYAASKAALSILTRTAAREYVGSGIRVNAVSPGPTDTAMTVWDQETPAERDERVARTVPIGRLAAPAEIAAAVRWLVSDEASYVVGHDLVVDGGLSA</sequence>
<name>C7PW84_CATAD</name>
<evidence type="ECO:0000313" key="4">
    <source>
        <dbReference type="EMBL" id="ACU73332.1"/>
    </source>
</evidence>
<dbReference type="Proteomes" id="UP000000851">
    <property type="component" value="Chromosome"/>
</dbReference>
<dbReference type="KEGG" id="cai:Caci_4469"/>
<gene>
    <name evidence="4" type="ordered locus">Caci_4469</name>
</gene>
<dbReference type="HOGENOM" id="CLU_010194_1_0_11"/>
<proteinExistence type="inferred from homology"/>
<dbReference type="RefSeq" id="WP_015793061.1">
    <property type="nucleotide sequence ID" value="NC_013131.1"/>
</dbReference>
<dbReference type="SUPFAM" id="SSF51735">
    <property type="entry name" value="NAD(P)-binding Rossmann-fold domains"/>
    <property type="match status" value="1"/>
</dbReference>
<dbReference type="PANTHER" id="PTHR42760">
    <property type="entry name" value="SHORT-CHAIN DEHYDROGENASES/REDUCTASES FAMILY MEMBER"/>
    <property type="match status" value="1"/>
</dbReference>
<reference evidence="4 5" key="1">
    <citation type="journal article" date="2009" name="Stand. Genomic Sci.">
        <title>Complete genome sequence of Catenulispora acidiphila type strain (ID 139908).</title>
        <authorList>
            <person name="Copeland A."/>
            <person name="Lapidus A."/>
            <person name="Glavina Del Rio T."/>
            <person name="Nolan M."/>
            <person name="Lucas S."/>
            <person name="Chen F."/>
            <person name="Tice H."/>
            <person name="Cheng J.F."/>
            <person name="Bruce D."/>
            <person name="Goodwin L."/>
            <person name="Pitluck S."/>
            <person name="Mikhailova N."/>
            <person name="Pati A."/>
            <person name="Ivanova N."/>
            <person name="Mavromatis K."/>
            <person name="Chen A."/>
            <person name="Palaniappan K."/>
            <person name="Chain P."/>
            <person name="Land M."/>
            <person name="Hauser L."/>
            <person name="Chang Y.J."/>
            <person name="Jeffries C.D."/>
            <person name="Chertkov O."/>
            <person name="Brettin T."/>
            <person name="Detter J.C."/>
            <person name="Han C."/>
            <person name="Ali Z."/>
            <person name="Tindall B.J."/>
            <person name="Goker M."/>
            <person name="Bristow J."/>
            <person name="Eisen J.A."/>
            <person name="Markowitz V."/>
            <person name="Hugenholtz P."/>
            <person name="Kyrpides N.C."/>
            <person name="Klenk H.P."/>
        </authorList>
    </citation>
    <scope>NUCLEOTIDE SEQUENCE [LARGE SCALE GENOMIC DNA]</scope>
    <source>
        <strain evidence="5">DSM 44928 / JCM 14897 / NBRC 102108 / NRRL B-24433 / ID139908</strain>
    </source>
</reference>
<organism evidence="4 5">
    <name type="scientific">Catenulispora acidiphila (strain DSM 44928 / JCM 14897 / NBRC 102108 / NRRL B-24433 / ID139908)</name>
    <dbReference type="NCBI Taxonomy" id="479433"/>
    <lineage>
        <taxon>Bacteria</taxon>
        <taxon>Bacillati</taxon>
        <taxon>Actinomycetota</taxon>
        <taxon>Actinomycetes</taxon>
        <taxon>Catenulisporales</taxon>
        <taxon>Catenulisporaceae</taxon>
        <taxon>Catenulispora</taxon>
    </lineage>
</organism>
<dbReference type="GO" id="GO:0016616">
    <property type="term" value="F:oxidoreductase activity, acting on the CH-OH group of donors, NAD or NADP as acceptor"/>
    <property type="evidence" value="ECO:0007669"/>
    <property type="project" value="TreeGrafter"/>
</dbReference>
<dbReference type="eggNOG" id="COG1028">
    <property type="taxonomic scope" value="Bacteria"/>
</dbReference>
<dbReference type="PANTHER" id="PTHR42760:SF133">
    <property type="entry name" value="3-OXOACYL-[ACYL-CARRIER-PROTEIN] REDUCTASE"/>
    <property type="match status" value="1"/>
</dbReference>
<keyword evidence="2" id="KW-0560">Oxidoreductase</keyword>
<dbReference type="Gene3D" id="3.40.50.720">
    <property type="entry name" value="NAD(P)-binding Rossmann-like Domain"/>
    <property type="match status" value="1"/>
</dbReference>
<evidence type="ECO:0000313" key="5">
    <source>
        <dbReference type="Proteomes" id="UP000000851"/>
    </source>
</evidence>
<evidence type="ECO:0000256" key="3">
    <source>
        <dbReference type="RuleBase" id="RU000363"/>
    </source>
</evidence>
<accession>C7PW84</accession>
<dbReference type="FunFam" id="3.40.50.720:FF:000084">
    <property type="entry name" value="Short-chain dehydrogenase reductase"/>
    <property type="match status" value="1"/>
</dbReference>
<dbReference type="AlphaFoldDB" id="C7PW84"/>
<dbReference type="Pfam" id="PF13561">
    <property type="entry name" value="adh_short_C2"/>
    <property type="match status" value="1"/>
</dbReference>
<comment type="similarity">
    <text evidence="1 3">Belongs to the short-chain dehydrogenases/reductases (SDR) family.</text>
</comment>
<dbReference type="CDD" id="cd05233">
    <property type="entry name" value="SDR_c"/>
    <property type="match status" value="1"/>
</dbReference>
<dbReference type="InParanoid" id="C7PW84"/>
<dbReference type="InterPro" id="IPR002347">
    <property type="entry name" value="SDR_fam"/>
</dbReference>
<dbReference type="EMBL" id="CP001700">
    <property type="protein sequence ID" value="ACU73332.1"/>
    <property type="molecule type" value="Genomic_DNA"/>
</dbReference>
<evidence type="ECO:0000256" key="1">
    <source>
        <dbReference type="ARBA" id="ARBA00006484"/>
    </source>
</evidence>
<dbReference type="PRINTS" id="PR00080">
    <property type="entry name" value="SDRFAMILY"/>
</dbReference>
<dbReference type="PRINTS" id="PR00081">
    <property type="entry name" value="GDHRDH"/>
</dbReference>
<dbReference type="Pfam" id="PF00106">
    <property type="entry name" value="adh_short"/>
    <property type="match status" value="1"/>
</dbReference>
<dbReference type="STRING" id="479433.Caci_4469"/>
<dbReference type="OrthoDB" id="517007at2"/>
<evidence type="ECO:0000256" key="2">
    <source>
        <dbReference type="ARBA" id="ARBA00023002"/>
    </source>
</evidence>